<reference evidence="1 2" key="1">
    <citation type="journal article" date="2012" name="J. Bacteriol.">
        <title>Genome sequence of the soybean symbiont Sinorhizobium fredii HH103.</title>
        <authorList>
            <person name="Weidner S."/>
            <person name="Becker A."/>
            <person name="Bonilla I."/>
            <person name="Jaenicke S."/>
            <person name="Lloret J."/>
            <person name="Margaret I."/>
            <person name="Puhler A."/>
            <person name="Ruiz-Sainz J.E."/>
            <person name="Schneiker-Bekel S."/>
            <person name="Szczepanowski R."/>
            <person name="Vinardell J.M."/>
            <person name="Zehner S."/>
            <person name="Gottfert M."/>
        </authorList>
    </citation>
    <scope>NUCLEOTIDE SEQUENCE [LARGE SCALE GENOMIC DNA]</scope>
    <source>
        <strain evidence="1 2">HH103</strain>
    </source>
</reference>
<evidence type="ECO:0000313" key="2">
    <source>
        <dbReference type="Proteomes" id="UP000007735"/>
    </source>
</evidence>
<gene>
    <name evidence="1" type="ordered locus">SFHH103_01136</name>
</gene>
<dbReference type="HOGENOM" id="CLU_2495684_0_0_5"/>
<accession>G9A4Z0</accession>
<proteinExistence type="predicted"/>
<organism evidence="1 2">
    <name type="scientific">Sinorhizobium fredii (strain HH103)</name>
    <dbReference type="NCBI Taxonomy" id="1117943"/>
    <lineage>
        <taxon>Bacteria</taxon>
        <taxon>Pseudomonadati</taxon>
        <taxon>Pseudomonadota</taxon>
        <taxon>Alphaproteobacteria</taxon>
        <taxon>Hyphomicrobiales</taxon>
        <taxon>Rhizobiaceae</taxon>
        <taxon>Sinorhizobium/Ensifer group</taxon>
        <taxon>Sinorhizobium</taxon>
    </lineage>
</organism>
<name>G9A4Z0_SINF1</name>
<dbReference type="STRING" id="1117943.SFHH103_01136"/>
<evidence type="ECO:0000313" key="1">
    <source>
        <dbReference type="EMBL" id="CCE95634.1"/>
    </source>
</evidence>
<dbReference type="Proteomes" id="UP000007735">
    <property type="component" value="Chromosome"/>
</dbReference>
<dbReference type="EMBL" id="HE616890">
    <property type="protein sequence ID" value="CCE95634.1"/>
    <property type="molecule type" value="Genomic_DNA"/>
</dbReference>
<sequence length="86" mass="9588">MLFAQFTTEQRTESRACKTEANVAACPPLKNEQIRQQRTDMRRIDFIPAGKVALASDCIPILEQFHCRSAVHQGGSLPCYVPAVPE</sequence>
<protein>
    <submittedName>
        <fullName evidence="1">Uncharacterized protein</fullName>
    </submittedName>
</protein>
<dbReference type="KEGG" id="sfh:SFHH103_01136"/>
<dbReference type="AlphaFoldDB" id="G9A4Z0"/>